<dbReference type="EMBL" id="SOFD01000024">
    <property type="protein sequence ID" value="TFB77609.1"/>
    <property type="molecule type" value="Genomic_DNA"/>
</dbReference>
<keyword evidence="2" id="KW-1185">Reference proteome</keyword>
<dbReference type="RefSeq" id="WP_092338323.1">
    <property type="nucleotide sequence ID" value="NZ_FNIB01000001.1"/>
</dbReference>
<protein>
    <recommendedName>
        <fullName evidence="3">DinB family protein</fullName>
    </recommendedName>
</protein>
<accession>A0ABY2I287</accession>
<comment type="caution">
    <text evidence="1">The sequence shown here is derived from an EMBL/GenBank/DDBJ whole genome shotgun (WGS) entry which is preliminary data.</text>
</comment>
<gene>
    <name evidence="1" type="ORF">E3O21_07980</name>
</gene>
<evidence type="ECO:0000313" key="1">
    <source>
        <dbReference type="EMBL" id="TFB77609.1"/>
    </source>
</evidence>
<evidence type="ECO:0008006" key="3">
    <source>
        <dbReference type="Google" id="ProtNLM"/>
    </source>
</evidence>
<proteinExistence type="predicted"/>
<evidence type="ECO:0000313" key="2">
    <source>
        <dbReference type="Proteomes" id="UP000298252"/>
    </source>
</evidence>
<reference evidence="1 2" key="1">
    <citation type="submission" date="2019-03" db="EMBL/GenBank/DDBJ databases">
        <title>Genomics of glacier-inhabiting Cryobacterium strains.</title>
        <authorList>
            <person name="Liu Q."/>
            <person name="Xin Y.-H."/>
        </authorList>
    </citation>
    <scope>NUCLEOTIDE SEQUENCE [LARGE SCALE GENOMIC DNA]</scope>
    <source>
        <strain evidence="1 2">Hh8</strain>
    </source>
</reference>
<dbReference type="Proteomes" id="UP000298252">
    <property type="component" value="Unassembled WGS sequence"/>
</dbReference>
<name>A0ABY2I287_9MICO</name>
<sequence>MMHSQRDLLLGLHAEIEGKRRQLLALDPSEFWSSKSQRAYSGCVADIVQHLDVVLHYLHEAVASVRNQIYLEEELCPA</sequence>
<organism evidence="1 2">
    <name type="scientific">Cryobacterium flavum</name>
    <dbReference type="NCBI Taxonomy" id="1424659"/>
    <lineage>
        <taxon>Bacteria</taxon>
        <taxon>Bacillati</taxon>
        <taxon>Actinomycetota</taxon>
        <taxon>Actinomycetes</taxon>
        <taxon>Micrococcales</taxon>
        <taxon>Microbacteriaceae</taxon>
        <taxon>Cryobacterium</taxon>
    </lineage>
</organism>